<organism evidence="5 6">
    <name type="scientific">Nannochloropsis gaditana</name>
    <dbReference type="NCBI Taxonomy" id="72520"/>
    <lineage>
        <taxon>Eukaryota</taxon>
        <taxon>Sar</taxon>
        <taxon>Stramenopiles</taxon>
        <taxon>Ochrophyta</taxon>
        <taxon>Eustigmatophyceae</taxon>
        <taxon>Eustigmatales</taxon>
        <taxon>Monodopsidaceae</taxon>
        <taxon>Nannochloropsis</taxon>
    </lineage>
</organism>
<keyword evidence="1" id="KW-0677">Repeat</keyword>
<dbReference type="PANTHER" id="PTHR47936:SF1">
    <property type="entry name" value="PENTATRICOPEPTIDE REPEAT-CONTAINING PROTEIN GUN1, CHLOROPLASTIC"/>
    <property type="match status" value="1"/>
</dbReference>
<dbReference type="InterPro" id="IPR036034">
    <property type="entry name" value="PDZ_sf"/>
</dbReference>
<sequence>METPPQTLPPSPPGNRHSPEPSRPQATSRIRRRSHSISGCGGAVIAEWWRLMLLSSSAATAAAAATAAFIGSGGATPTSVGGAVPTAWWVSTQQQQQLNRQSQLHNSWCAVSSTSRLATATGGWDSSAAPLRGRRGWDGMMGAPDKEEVLLRAASPVRGMSEKPQARWQGEGPDARDEEGQDRAGNAGSSWMEALRLEKGALRRNHRFEVTIQKPLGIFMSEGEADVGAPTISEVRLGSNADKAGLRVGDRIVAASATVGNKLWTKTTLVGVESAINSRFRFSDDITFCVERTLAQDAGDDSIASRQVEVFEVELERPVPLEWMQENAEGGVFVRRVLKADCEALRRIQPYDRVVAVSASLGDRMWRTNSLDGVLSALCTRIGSKVRLQFERSPEVARLIARGAGNPGVGVADLVPPLPPRPSMAAASLLSPPSTADLVAKGEMLLMGEPRVHAVLSQMAGALRARDPDLAISIFKLAVERGLTPDAHCCSSLIKAYGMKKQADKALEVVRMMLELGVAPDLVTLNAAMDACEKGKRPEEVLRLFREEVPRHGLVPDIFSYTVLVNMYGKRGELAEALALFEEAVACGLEPELPAYTAIIKAAVKKDDMGTALALLRRVFDSGLSPDARLYNTLLWGHTKRLEWSKAMQILRLMEAKGLVPDRLTYSYLLSCLVDCNQLEVAQSLWREMRDKGHVKPNLELYSLAVDMFAKAGDTTQAVTIFKEMRRNRVQPNLVTYTALMEAFVRAGYPMAALSISDEMRRKPGLARDVTSCVWRLKCFVELGDLEGIENLIQEMQDSGIHLNVVVYNQYLRGAMRSGRYELALQILSALFEKRLLPNLETHQCLLEMPTPSTGGAVSGLAHGDGVESQMEEAREQLVMFYHAALKLLAEQKVRARVNLYVACLHACLRTDRLDLAAEVMALRRANTLQIFQLFKKHEEKVHRWERKIDRELDARFYSNKNLV</sequence>
<evidence type="ECO:0000259" key="4">
    <source>
        <dbReference type="Pfam" id="PF17177"/>
    </source>
</evidence>
<evidence type="ECO:0000256" key="1">
    <source>
        <dbReference type="ARBA" id="ARBA00022737"/>
    </source>
</evidence>
<dbReference type="Proteomes" id="UP000019335">
    <property type="component" value="Chromosome 14"/>
</dbReference>
<dbReference type="OrthoDB" id="185373at2759"/>
<dbReference type="Gene3D" id="1.25.40.10">
    <property type="entry name" value="Tetratricopeptide repeat domain"/>
    <property type="match status" value="3"/>
</dbReference>
<feature type="repeat" description="PPR" evidence="2">
    <location>
        <begin position="627"/>
        <end position="661"/>
    </location>
</feature>
<feature type="repeat" description="PPR" evidence="2">
    <location>
        <begin position="662"/>
        <end position="696"/>
    </location>
</feature>
<feature type="domain" description="PROP1-like PPR" evidence="4">
    <location>
        <begin position="525"/>
        <end position="676"/>
    </location>
</feature>
<feature type="repeat" description="PPR" evidence="2">
    <location>
        <begin position="521"/>
        <end position="556"/>
    </location>
</feature>
<reference evidence="5 6" key="1">
    <citation type="journal article" date="2014" name="Mol. Plant">
        <title>Chromosome Scale Genome Assembly and Transcriptome Profiling of Nannochloropsis gaditana in Nitrogen Depletion.</title>
        <authorList>
            <person name="Corteggiani Carpinelli E."/>
            <person name="Telatin A."/>
            <person name="Vitulo N."/>
            <person name="Forcato C."/>
            <person name="D'Angelo M."/>
            <person name="Schiavon R."/>
            <person name="Vezzi A."/>
            <person name="Giacometti G.M."/>
            <person name="Morosinotto T."/>
            <person name="Valle G."/>
        </authorList>
    </citation>
    <scope>NUCLEOTIDE SEQUENCE [LARGE SCALE GENOMIC DNA]</scope>
    <source>
        <strain evidence="5 6">B-31</strain>
    </source>
</reference>
<accession>W7TV94</accession>
<dbReference type="PROSITE" id="PS51375">
    <property type="entry name" value="PPR"/>
    <property type="match status" value="8"/>
</dbReference>
<dbReference type="InterPro" id="IPR011990">
    <property type="entry name" value="TPR-like_helical_dom_sf"/>
</dbReference>
<dbReference type="Gene3D" id="2.30.42.10">
    <property type="match status" value="1"/>
</dbReference>
<dbReference type="CDD" id="cd00136">
    <property type="entry name" value="PDZ_canonical"/>
    <property type="match status" value="1"/>
</dbReference>
<feature type="compositionally biased region" description="Pro residues" evidence="3">
    <location>
        <begin position="1"/>
        <end position="13"/>
    </location>
</feature>
<feature type="region of interest" description="Disordered" evidence="3">
    <location>
        <begin position="1"/>
        <end position="35"/>
    </location>
</feature>
<comment type="caution">
    <text evidence="5">The sequence shown here is derived from an EMBL/GenBank/DDBJ whole genome shotgun (WGS) entry which is preliminary data.</text>
</comment>
<feature type="region of interest" description="Disordered" evidence="3">
    <location>
        <begin position="157"/>
        <end position="187"/>
    </location>
</feature>
<dbReference type="Pfam" id="PF13812">
    <property type="entry name" value="PPR_3"/>
    <property type="match status" value="2"/>
</dbReference>
<dbReference type="Pfam" id="PF17177">
    <property type="entry name" value="PPR_long"/>
    <property type="match status" value="1"/>
</dbReference>
<dbReference type="NCBIfam" id="TIGR00756">
    <property type="entry name" value="PPR"/>
    <property type="match status" value="6"/>
</dbReference>
<evidence type="ECO:0000313" key="5">
    <source>
        <dbReference type="EMBL" id="EWM24234.1"/>
    </source>
</evidence>
<feature type="repeat" description="PPR" evidence="2">
    <location>
        <begin position="486"/>
        <end position="520"/>
    </location>
</feature>
<dbReference type="EMBL" id="AZIL01001306">
    <property type="protein sequence ID" value="EWM24234.1"/>
    <property type="molecule type" value="Genomic_DNA"/>
</dbReference>
<protein>
    <submittedName>
        <fullName evidence="5">Pentatricopeptide repeat-containing protein</fullName>
    </submittedName>
</protein>
<evidence type="ECO:0000313" key="6">
    <source>
        <dbReference type="Proteomes" id="UP000019335"/>
    </source>
</evidence>
<feature type="repeat" description="PPR" evidence="2">
    <location>
        <begin position="698"/>
        <end position="732"/>
    </location>
</feature>
<proteinExistence type="predicted"/>
<dbReference type="PANTHER" id="PTHR47936">
    <property type="entry name" value="PPR_LONG DOMAIN-CONTAINING PROTEIN"/>
    <property type="match status" value="1"/>
</dbReference>
<gene>
    <name evidence="5" type="ORF">Naga_100020g20</name>
</gene>
<dbReference type="InterPro" id="IPR002885">
    <property type="entry name" value="PPR_rpt"/>
</dbReference>
<dbReference type="SUPFAM" id="SSF81901">
    <property type="entry name" value="HCP-like"/>
    <property type="match status" value="1"/>
</dbReference>
<feature type="repeat" description="PPR" evidence="2">
    <location>
        <begin position="557"/>
        <end position="591"/>
    </location>
</feature>
<dbReference type="AlphaFoldDB" id="W7TV94"/>
<dbReference type="SUPFAM" id="SSF50156">
    <property type="entry name" value="PDZ domain-like"/>
    <property type="match status" value="1"/>
</dbReference>
<dbReference type="InterPro" id="IPR033443">
    <property type="entry name" value="PROP1-like_PPR_dom"/>
</dbReference>
<evidence type="ECO:0000256" key="3">
    <source>
        <dbReference type="SAM" id="MobiDB-lite"/>
    </source>
</evidence>
<feature type="repeat" description="PPR" evidence="2">
    <location>
        <begin position="804"/>
        <end position="838"/>
    </location>
</feature>
<feature type="repeat" description="PPR" evidence="2">
    <location>
        <begin position="733"/>
        <end position="763"/>
    </location>
</feature>
<evidence type="ECO:0000256" key="2">
    <source>
        <dbReference type="PROSITE-ProRule" id="PRU00708"/>
    </source>
</evidence>
<name>W7TV94_9STRA</name>
<keyword evidence="6" id="KW-1185">Reference proteome</keyword>
<dbReference type="Pfam" id="PF01535">
    <property type="entry name" value="PPR"/>
    <property type="match status" value="1"/>
</dbReference>